<name>A0A0F9F004_9ZZZZ</name>
<dbReference type="EMBL" id="LAZR01032545">
    <property type="protein sequence ID" value="KKL50585.1"/>
    <property type="molecule type" value="Genomic_DNA"/>
</dbReference>
<comment type="caution">
    <text evidence="1">The sequence shown here is derived from an EMBL/GenBank/DDBJ whole genome shotgun (WGS) entry which is preliminary data.</text>
</comment>
<accession>A0A0F9F004</accession>
<protein>
    <submittedName>
        <fullName evidence="1">Uncharacterized protein</fullName>
    </submittedName>
</protein>
<organism evidence="1">
    <name type="scientific">marine sediment metagenome</name>
    <dbReference type="NCBI Taxonomy" id="412755"/>
    <lineage>
        <taxon>unclassified sequences</taxon>
        <taxon>metagenomes</taxon>
        <taxon>ecological metagenomes</taxon>
    </lineage>
</organism>
<evidence type="ECO:0000313" key="1">
    <source>
        <dbReference type="EMBL" id="KKL50585.1"/>
    </source>
</evidence>
<reference evidence="1" key="1">
    <citation type="journal article" date="2015" name="Nature">
        <title>Complex archaea that bridge the gap between prokaryotes and eukaryotes.</title>
        <authorList>
            <person name="Spang A."/>
            <person name="Saw J.H."/>
            <person name="Jorgensen S.L."/>
            <person name="Zaremba-Niedzwiedzka K."/>
            <person name="Martijn J."/>
            <person name="Lind A.E."/>
            <person name="van Eijk R."/>
            <person name="Schleper C."/>
            <person name="Guy L."/>
            <person name="Ettema T.J."/>
        </authorList>
    </citation>
    <scope>NUCLEOTIDE SEQUENCE</scope>
</reference>
<gene>
    <name evidence="1" type="ORF">LCGC14_2304000</name>
</gene>
<proteinExistence type="predicted"/>
<feature type="non-terminal residue" evidence="1">
    <location>
        <position position="26"/>
    </location>
</feature>
<sequence>MKISIFDPEGDRYDITHETNMYQDDY</sequence>
<dbReference type="AlphaFoldDB" id="A0A0F9F004"/>